<dbReference type="AlphaFoldDB" id="R7MZ73"/>
<dbReference type="GO" id="GO:0005524">
    <property type="term" value="F:ATP binding"/>
    <property type="evidence" value="ECO:0007669"/>
    <property type="project" value="InterPro"/>
</dbReference>
<dbReference type="GO" id="GO:0003678">
    <property type="term" value="F:DNA helicase activity"/>
    <property type="evidence" value="ECO:0007669"/>
    <property type="project" value="InterPro"/>
</dbReference>
<dbReference type="Pfam" id="PF00772">
    <property type="entry name" value="DnaB"/>
    <property type="match status" value="1"/>
</dbReference>
<dbReference type="InterPro" id="IPR016136">
    <property type="entry name" value="DNA_helicase_N/primase_C"/>
</dbReference>
<protein>
    <submittedName>
        <fullName evidence="4">DNA primase</fullName>
    </submittedName>
</protein>
<sequence>MAVAEENILRFLLEKPAACGRVQAKVSPDLFADGRRRHIYQLILDTYAHQGMYTPHDIQQKLTPEEAEEVARIMVLQDVPMDENVLMDYVKRFRLADLQKQYLAHSRLAATYSRNGDARLAEELAACKKINDEMKQWS</sequence>
<dbReference type="SUPFAM" id="SSF48024">
    <property type="entry name" value="N-terminal domain of DnaB helicase"/>
    <property type="match status" value="1"/>
</dbReference>
<dbReference type="EMBL" id="CBKE010000383">
    <property type="protein sequence ID" value="CDF05885.1"/>
    <property type="molecule type" value="Genomic_DNA"/>
</dbReference>
<dbReference type="GO" id="GO:0003677">
    <property type="term" value="F:DNA binding"/>
    <property type="evidence" value="ECO:0007669"/>
    <property type="project" value="UniProtKB-KW"/>
</dbReference>
<keyword evidence="2" id="KW-0238">DNA-binding</keyword>
<organism evidence="4 5">
    <name type="scientific">Megasphaera elsdenii CAG:570</name>
    <dbReference type="NCBI Taxonomy" id="1263087"/>
    <lineage>
        <taxon>Bacteria</taxon>
        <taxon>Bacillati</taxon>
        <taxon>Bacillota</taxon>
        <taxon>Negativicutes</taxon>
        <taxon>Veillonellales</taxon>
        <taxon>Veillonellaceae</taxon>
        <taxon>Megasphaera</taxon>
    </lineage>
</organism>
<evidence type="ECO:0000256" key="1">
    <source>
        <dbReference type="ARBA" id="ARBA00022705"/>
    </source>
</evidence>
<keyword evidence="1" id="KW-0235">DNA replication</keyword>
<accession>R7MZ73</accession>
<evidence type="ECO:0000259" key="3">
    <source>
        <dbReference type="Pfam" id="PF00772"/>
    </source>
</evidence>
<feature type="domain" description="DNA helicase DnaB-like N-terminal" evidence="3">
    <location>
        <begin position="4"/>
        <end position="73"/>
    </location>
</feature>
<name>R7MZ73_MEGEL</name>
<evidence type="ECO:0000256" key="2">
    <source>
        <dbReference type="ARBA" id="ARBA00023125"/>
    </source>
</evidence>
<dbReference type="Proteomes" id="UP000017908">
    <property type="component" value="Unassembled WGS sequence"/>
</dbReference>
<evidence type="ECO:0000313" key="4">
    <source>
        <dbReference type="EMBL" id="CDF05885.1"/>
    </source>
</evidence>
<dbReference type="Gene3D" id="1.10.860.10">
    <property type="entry name" value="DNAb Helicase, Chain A"/>
    <property type="match status" value="1"/>
</dbReference>
<reference evidence="4" key="1">
    <citation type="submission" date="2012-11" db="EMBL/GenBank/DDBJ databases">
        <title>Dependencies among metagenomic species, viruses, plasmids and units of genetic variation.</title>
        <authorList>
            <person name="Nielsen H.B."/>
            <person name="Almeida M."/>
            <person name="Juncker A.S."/>
            <person name="Rasmussen S."/>
            <person name="Li J."/>
            <person name="Sunagawa S."/>
            <person name="Plichta D."/>
            <person name="Gautier L."/>
            <person name="Le Chatelier E."/>
            <person name="Peletier E."/>
            <person name="Bonde I."/>
            <person name="Nielsen T."/>
            <person name="Manichanh C."/>
            <person name="Arumugam M."/>
            <person name="Batto J."/>
            <person name="Santos M.B.Q.D."/>
            <person name="Blom N."/>
            <person name="Borruel N."/>
            <person name="Burgdorf K.S."/>
            <person name="Boumezbeur F."/>
            <person name="Casellas F."/>
            <person name="Dore J."/>
            <person name="Guarner F."/>
            <person name="Hansen T."/>
            <person name="Hildebrand F."/>
            <person name="Kaas R.S."/>
            <person name="Kennedy S."/>
            <person name="Kristiansen K."/>
            <person name="Kultima J.R."/>
            <person name="Leonard P."/>
            <person name="Levenez F."/>
            <person name="Lund O."/>
            <person name="Moumen B."/>
            <person name="Le Paslier D."/>
            <person name="Pons N."/>
            <person name="Pedersen O."/>
            <person name="Prifti E."/>
            <person name="Qin J."/>
            <person name="Raes J."/>
            <person name="Tap J."/>
            <person name="Tims S."/>
            <person name="Ussery D.W."/>
            <person name="Yamada T."/>
            <person name="MetaHit consortium"/>
            <person name="Renault P."/>
            <person name="Sicheritz-Ponten T."/>
            <person name="Bork P."/>
            <person name="Wang J."/>
            <person name="Brunak S."/>
            <person name="Ehrlich S.D."/>
        </authorList>
    </citation>
    <scope>NUCLEOTIDE SEQUENCE [LARGE SCALE GENOMIC DNA]</scope>
</reference>
<comment type="caution">
    <text evidence="4">The sequence shown here is derived from an EMBL/GenBank/DDBJ whole genome shotgun (WGS) entry which is preliminary data.</text>
</comment>
<evidence type="ECO:0000313" key="5">
    <source>
        <dbReference type="Proteomes" id="UP000017908"/>
    </source>
</evidence>
<gene>
    <name evidence="4" type="ORF">BN715_00232</name>
</gene>
<dbReference type="InterPro" id="IPR036185">
    <property type="entry name" value="DNA_heli_DnaB-like_N_sf"/>
</dbReference>
<dbReference type="GO" id="GO:0006260">
    <property type="term" value="P:DNA replication"/>
    <property type="evidence" value="ECO:0007669"/>
    <property type="project" value="UniProtKB-KW"/>
</dbReference>
<dbReference type="InterPro" id="IPR007693">
    <property type="entry name" value="DNA_helicase_DnaB-like_N"/>
</dbReference>
<proteinExistence type="predicted"/>